<keyword evidence="9 11" id="KW-0299">Galactose metabolism</keyword>
<comment type="subcellular location">
    <subcellularLocation>
        <location evidence="11">Cytoplasm</location>
    </subcellularLocation>
</comment>
<keyword evidence="4 11" id="KW-0479">Metal-binding</keyword>
<evidence type="ECO:0000259" key="15">
    <source>
        <dbReference type="Pfam" id="PF10509"/>
    </source>
</evidence>
<organism evidence="16 17">
    <name type="scientific">Kitasatospora paranensis</name>
    <dbReference type="NCBI Taxonomy" id="258053"/>
    <lineage>
        <taxon>Bacteria</taxon>
        <taxon>Bacillati</taxon>
        <taxon>Actinomycetota</taxon>
        <taxon>Actinomycetes</taxon>
        <taxon>Kitasatosporales</taxon>
        <taxon>Streptomycetaceae</taxon>
        <taxon>Kitasatospora</taxon>
    </lineage>
</organism>
<dbReference type="InterPro" id="IPR020568">
    <property type="entry name" value="Ribosomal_Su5_D2-typ_SF"/>
</dbReference>
<evidence type="ECO:0000256" key="5">
    <source>
        <dbReference type="ARBA" id="ARBA00022741"/>
    </source>
</evidence>
<accession>A0ABW2G3Y6</accession>
<evidence type="ECO:0000256" key="4">
    <source>
        <dbReference type="ARBA" id="ARBA00022723"/>
    </source>
</evidence>
<dbReference type="PANTHER" id="PTHR10457:SF7">
    <property type="entry name" value="GALACTOKINASE-RELATED"/>
    <property type="match status" value="1"/>
</dbReference>
<dbReference type="HAMAP" id="MF_00246">
    <property type="entry name" value="Galactokinase"/>
    <property type="match status" value="1"/>
</dbReference>
<dbReference type="InterPro" id="IPR000705">
    <property type="entry name" value="Galactokinase"/>
</dbReference>
<keyword evidence="17" id="KW-1185">Reference proteome</keyword>
<dbReference type="InterPro" id="IPR019539">
    <property type="entry name" value="GalKase_N"/>
</dbReference>
<evidence type="ECO:0000256" key="6">
    <source>
        <dbReference type="ARBA" id="ARBA00022777"/>
    </source>
</evidence>
<keyword evidence="7 11" id="KW-0067">ATP-binding</keyword>
<dbReference type="InterPro" id="IPR006204">
    <property type="entry name" value="GHMP_kinase_N_dom"/>
</dbReference>
<dbReference type="InterPro" id="IPR006203">
    <property type="entry name" value="GHMP_knse_ATP-bd_CS"/>
</dbReference>
<dbReference type="InterPro" id="IPR013750">
    <property type="entry name" value="GHMP_kinase_C_dom"/>
</dbReference>
<dbReference type="PROSITE" id="PS00627">
    <property type="entry name" value="GHMP_KINASES_ATP"/>
    <property type="match status" value="1"/>
</dbReference>
<comment type="pathway">
    <text evidence="11">Carbohydrate metabolism; galactose metabolism.</text>
</comment>
<evidence type="ECO:0000256" key="10">
    <source>
        <dbReference type="ARBA" id="ARBA00023277"/>
    </source>
</evidence>
<evidence type="ECO:0000313" key="16">
    <source>
        <dbReference type="EMBL" id="MFC7181913.1"/>
    </source>
</evidence>
<evidence type="ECO:0000259" key="14">
    <source>
        <dbReference type="Pfam" id="PF08544"/>
    </source>
</evidence>
<feature type="binding site" evidence="11">
    <location>
        <position position="155"/>
    </location>
    <ligand>
        <name>Mg(2+)</name>
        <dbReference type="ChEBI" id="CHEBI:18420"/>
    </ligand>
</feature>
<dbReference type="PROSITE" id="PS00106">
    <property type="entry name" value="GALACTOKINASE"/>
    <property type="match status" value="1"/>
</dbReference>
<reference evidence="17" key="1">
    <citation type="journal article" date="2019" name="Int. J. Syst. Evol. Microbiol.">
        <title>The Global Catalogue of Microorganisms (GCM) 10K type strain sequencing project: providing services to taxonomists for standard genome sequencing and annotation.</title>
        <authorList>
            <consortium name="The Broad Institute Genomics Platform"/>
            <consortium name="The Broad Institute Genome Sequencing Center for Infectious Disease"/>
            <person name="Wu L."/>
            <person name="Ma J."/>
        </authorList>
    </citation>
    <scope>NUCLEOTIDE SEQUENCE [LARGE SCALE GENOMIC DNA]</scope>
    <source>
        <strain evidence="17">CGMCC 1.12859</strain>
    </source>
</reference>
<evidence type="ECO:0000256" key="1">
    <source>
        <dbReference type="ARBA" id="ARBA00006566"/>
    </source>
</evidence>
<feature type="domain" description="Galactokinase N-terminal" evidence="15">
    <location>
        <begin position="11"/>
        <end position="51"/>
    </location>
</feature>
<feature type="domain" description="GHMP kinase C-terminal" evidence="14">
    <location>
        <begin position="275"/>
        <end position="354"/>
    </location>
</feature>
<feature type="binding site" evidence="11">
    <location>
        <begin position="117"/>
        <end position="123"/>
    </location>
    <ligand>
        <name>ATP</name>
        <dbReference type="ChEBI" id="CHEBI:30616"/>
    </ligand>
</feature>
<dbReference type="Pfam" id="PF10509">
    <property type="entry name" value="GalKase_gal_bdg"/>
    <property type="match status" value="1"/>
</dbReference>
<comment type="catalytic activity">
    <reaction evidence="11">
        <text>alpha-D-galactose + ATP = alpha-D-galactose 1-phosphate + ADP + H(+)</text>
        <dbReference type="Rhea" id="RHEA:13553"/>
        <dbReference type="ChEBI" id="CHEBI:15378"/>
        <dbReference type="ChEBI" id="CHEBI:28061"/>
        <dbReference type="ChEBI" id="CHEBI:30616"/>
        <dbReference type="ChEBI" id="CHEBI:58336"/>
        <dbReference type="ChEBI" id="CHEBI:456216"/>
        <dbReference type="EC" id="2.7.1.6"/>
    </reaction>
</comment>
<dbReference type="Gene3D" id="3.30.230.10">
    <property type="match status" value="1"/>
</dbReference>
<dbReference type="SUPFAM" id="SSF54211">
    <property type="entry name" value="Ribosomal protein S5 domain 2-like"/>
    <property type="match status" value="1"/>
</dbReference>
<protein>
    <recommendedName>
        <fullName evidence="11 12">Galactokinase</fullName>
        <ecNumber evidence="11 12">2.7.1.6</ecNumber>
    </recommendedName>
    <alternativeName>
        <fullName evidence="11">Galactose kinase</fullName>
    </alternativeName>
</protein>
<keyword evidence="5 11" id="KW-0547">Nucleotide-binding</keyword>
<dbReference type="Pfam" id="PF08544">
    <property type="entry name" value="GHMP_kinases_C"/>
    <property type="match status" value="1"/>
</dbReference>
<dbReference type="InterPro" id="IPR022963">
    <property type="entry name" value="Galactokinase_bac"/>
</dbReference>
<keyword evidence="10 11" id="KW-0119">Carbohydrate metabolism</keyword>
<evidence type="ECO:0000256" key="7">
    <source>
        <dbReference type="ARBA" id="ARBA00022840"/>
    </source>
</evidence>
<dbReference type="GO" id="GO:0004335">
    <property type="term" value="F:galactokinase activity"/>
    <property type="evidence" value="ECO:0007669"/>
    <property type="project" value="UniProtKB-EC"/>
</dbReference>
<dbReference type="PANTHER" id="PTHR10457">
    <property type="entry name" value="MEVALONATE KINASE/GALACTOKINASE"/>
    <property type="match status" value="1"/>
</dbReference>
<gene>
    <name evidence="11 16" type="primary">galK</name>
    <name evidence="16" type="ORF">ACFQMG_20380</name>
</gene>
<feature type="binding site" evidence="11">
    <location>
        <position position="62"/>
    </location>
    <ligand>
        <name>ATP</name>
        <dbReference type="ChEBI" id="CHEBI:30616"/>
    </ligand>
</feature>
<dbReference type="EC" id="2.7.1.6" evidence="11 12"/>
<feature type="binding site" evidence="11">
    <location>
        <position position="219"/>
    </location>
    <ligand>
        <name>substrate</name>
    </ligand>
</feature>
<keyword evidence="2 11" id="KW-0963">Cytoplasm</keyword>
<name>A0ABW2G3Y6_9ACTN</name>
<dbReference type="InterPro" id="IPR036554">
    <property type="entry name" value="GHMP_kinase_C_sf"/>
</dbReference>
<evidence type="ECO:0000256" key="8">
    <source>
        <dbReference type="ARBA" id="ARBA00022842"/>
    </source>
</evidence>
<dbReference type="InterPro" id="IPR006206">
    <property type="entry name" value="Mevalonate/galactokinase"/>
</dbReference>
<feature type="site" description="Transition state stabilizer" evidence="11">
    <location>
        <position position="22"/>
    </location>
</feature>
<feature type="binding site" evidence="11">
    <location>
        <begin position="28"/>
        <end position="31"/>
    </location>
    <ligand>
        <name>substrate</name>
    </ligand>
</feature>
<evidence type="ECO:0000259" key="13">
    <source>
        <dbReference type="Pfam" id="PF00288"/>
    </source>
</evidence>
<feature type="active site" description="Proton acceptor" evidence="11">
    <location>
        <position position="167"/>
    </location>
</feature>
<dbReference type="Gene3D" id="3.30.70.890">
    <property type="entry name" value="GHMP kinase, C-terminal domain"/>
    <property type="match status" value="1"/>
</dbReference>
<evidence type="ECO:0000256" key="3">
    <source>
        <dbReference type="ARBA" id="ARBA00022679"/>
    </source>
</evidence>
<dbReference type="SUPFAM" id="SSF55060">
    <property type="entry name" value="GHMP Kinase, C-terminal domain"/>
    <property type="match status" value="1"/>
</dbReference>
<dbReference type="EMBL" id="JBHTAJ010000038">
    <property type="protein sequence ID" value="MFC7181913.1"/>
    <property type="molecule type" value="Genomic_DNA"/>
</dbReference>
<keyword evidence="3 11" id="KW-0808">Transferase</keyword>
<dbReference type="InterPro" id="IPR019741">
    <property type="entry name" value="Galactokinase_CS"/>
</dbReference>
<sequence length="377" mass="38316">MTGSQSVRDGAAPEGIWAAPGRVNLIGEHTDYNDGFVLPVALPHAARATVRLRTDGVLRLVSEQAEGGAVELAVADLAPGSVDGWAKYPAAVVWTLRAAGYDVGGADVHIDSDVPTGAGLSSSAAIECVVAAAYNDLHGLGLDGPALARLAQRAENEFVGVPCGIMDQMASVCCAEGNALFLDTRDLAQRQVPLDLAGAGLRLLVVDTRVKHDLADGAYAELRAGCERAAALLGLAALRDLAPAALDTALAELPDELRPLVRHVVTEDARVEQAVALLDAGDLAGLGPILTAGHASLRDDYRVSCPETDLAVEAAVAAGALGARMTGGGFGGSVIALVDAEALDTVAEAVTAAFTAAGYAAPRTFAATPAAGARRLP</sequence>
<evidence type="ECO:0000256" key="9">
    <source>
        <dbReference type="ARBA" id="ARBA00023144"/>
    </source>
</evidence>
<comment type="caution">
    <text evidence="16">The sequence shown here is derived from an EMBL/GenBank/DDBJ whole genome shotgun (WGS) entry which is preliminary data.</text>
</comment>
<dbReference type="PIRSF" id="PIRSF000530">
    <property type="entry name" value="Galactokinase"/>
    <property type="match status" value="1"/>
</dbReference>
<dbReference type="NCBIfam" id="TIGR00131">
    <property type="entry name" value="gal_kin"/>
    <property type="match status" value="1"/>
</dbReference>
<evidence type="ECO:0000313" key="17">
    <source>
        <dbReference type="Proteomes" id="UP001596435"/>
    </source>
</evidence>
<comment type="similarity">
    <text evidence="1 11">Belongs to the GHMP kinase family. GalK subfamily.</text>
</comment>
<dbReference type="Pfam" id="PF00288">
    <property type="entry name" value="GHMP_kinases_N"/>
    <property type="match status" value="1"/>
</dbReference>
<proteinExistence type="inferred from homology"/>
<comment type="function">
    <text evidence="11">Catalyzes the transfer of the gamma-phosphate of ATP to D-galactose to form alpha-D-galactose-1-phosphate (Gal-1-P).</text>
</comment>
<evidence type="ECO:0000256" key="11">
    <source>
        <dbReference type="HAMAP-Rule" id="MF_00246"/>
    </source>
</evidence>
<evidence type="ECO:0000256" key="12">
    <source>
        <dbReference type="NCBIfam" id="TIGR00131"/>
    </source>
</evidence>
<dbReference type="Proteomes" id="UP001596435">
    <property type="component" value="Unassembled WGS sequence"/>
</dbReference>
<keyword evidence="8 11" id="KW-0460">Magnesium</keyword>
<dbReference type="PRINTS" id="PR00473">
    <property type="entry name" value="GALCTOKINASE"/>
</dbReference>
<dbReference type="RefSeq" id="WP_345707152.1">
    <property type="nucleotide sequence ID" value="NZ_BAABKV010000001.1"/>
</dbReference>
<feature type="domain" description="GHMP kinase N-terminal" evidence="13">
    <location>
        <begin position="90"/>
        <end position="173"/>
    </location>
</feature>
<keyword evidence="6 11" id="KW-0418">Kinase</keyword>
<feature type="binding site" evidence="11">
    <location>
        <position position="123"/>
    </location>
    <ligand>
        <name>Mg(2+)</name>
        <dbReference type="ChEBI" id="CHEBI:18420"/>
    </ligand>
</feature>
<dbReference type="InterPro" id="IPR014721">
    <property type="entry name" value="Ribsml_uS5_D2-typ_fold_subgr"/>
</dbReference>
<evidence type="ECO:0000256" key="2">
    <source>
        <dbReference type="ARBA" id="ARBA00022490"/>
    </source>
</evidence>
<dbReference type="PRINTS" id="PR00959">
    <property type="entry name" value="MEVGALKINASE"/>
</dbReference>